<feature type="compositionally biased region" description="Gly residues" evidence="1">
    <location>
        <begin position="13"/>
        <end position="24"/>
    </location>
</feature>
<feature type="compositionally biased region" description="Acidic residues" evidence="1">
    <location>
        <begin position="72"/>
        <end position="83"/>
    </location>
</feature>
<comment type="caution">
    <text evidence="2">The sequence shown here is derived from an EMBL/GenBank/DDBJ whole genome shotgun (WGS) entry which is preliminary data.</text>
</comment>
<gene>
    <name evidence="2" type="ORF">SDC9_39023</name>
</gene>
<feature type="region of interest" description="Disordered" evidence="1">
    <location>
        <begin position="1"/>
        <end position="116"/>
    </location>
</feature>
<dbReference type="AlphaFoldDB" id="A0A644VNB2"/>
<organism evidence="2">
    <name type="scientific">bioreactor metagenome</name>
    <dbReference type="NCBI Taxonomy" id="1076179"/>
    <lineage>
        <taxon>unclassified sequences</taxon>
        <taxon>metagenomes</taxon>
        <taxon>ecological metagenomes</taxon>
    </lineage>
</organism>
<proteinExistence type="predicted"/>
<feature type="compositionally biased region" description="Low complexity" evidence="1">
    <location>
        <begin position="1"/>
        <end position="12"/>
    </location>
</feature>
<sequence>MKNGRPGRPFGFCGEGGSGLGAGQPGAMRDSGKRTADQRRDDEEPQLRERRAADEERRPDRTRGVHRNAGDVDADQVDAGEGEADGKAGKARRRTGAGHAEDHGDEEEGRHRFKDQRSAHRIAAIVAGAETILAKPIRRDRVIGLAGGDHIDREGADDRAENLCDDIGQELGRAHPAGEQHTERDRGVEMRARDRTKPVGCGDDRQAEGDRDALHADMAAHQHRRAHAEEHQDEGAEKFCRCFLHGIICPFTFHQTAAGRAARPHTGAEYGGIRGLC</sequence>
<evidence type="ECO:0000256" key="1">
    <source>
        <dbReference type="SAM" id="MobiDB-lite"/>
    </source>
</evidence>
<evidence type="ECO:0000313" key="2">
    <source>
        <dbReference type="EMBL" id="MPL92899.1"/>
    </source>
</evidence>
<accession>A0A644VNB2</accession>
<protein>
    <submittedName>
        <fullName evidence="2">Uncharacterized protein</fullName>
    </submittedName>
</protein>
<name>A0A644VNB2_9ZZZZ</name>
<dbReference type="EMBL" id="VSSQ01000374">
    <property type="protein sequence ID" value="MPL92899.1"/>
    <property type="molecule type" value="Genomic_DNA"/>
</dbReference>
<reference evidence="2" key="1">
    <citation type="submission" date="2019-08" db="EMBL/GenBank/DDBJ databases">
        <authorList>
            <person name="Kucharzyk K."/>
            <person name="Murdoch R.W."/>
            <person name="Higgins S."/>
            <person name="Loffler F."/>
        </authorList>
    </citation>
    <scope>NUCLEOTIDE SEQUENCE</scope>
</reference>
<feature type="region of interest" description="Disordered" evidence="1">
    <location>
        <begin position="172"/>
        <end position="208"/>
    </location>
</feature>
<feature type="compositionally biased region" description="Basic and acidic residues" evidence="1">
    <location>
        <begin position="30"/>
        <end position="63"/>
    </location>
</feature>